<reference evidence="1 3" key="1">
    <citation type="journal article" date="2017" name="Nature">
        <title>The sunflower genome provides insights into oil metabolism, flowering and Asterid evolution.</title>
        <authorList>
            <person name="Badouin H."/>
            <person name="Gouzy J."/>
            <person name="Grassa C.J."/>
            <person name="Murat F."/>
            <person name="Staton S.E."/>
            <person name="Cottret L."/>
            <person name="Lelandais-Briere C."/>
            <person name="Owens G.L."/>
            <person name="Carrere S."/>
            <person name="Mayjonade B."/>
            <person name="Legrand L."/>
            <person name="Gill N."/>
            <person name="Kane N.C."/>
            <person name="Bowers J.E."/>
            <person name="Hubner S."/>
            <person name="Bellec A."/>
            <person name="Berard A."/>
            <person name="Berges H."/>
            <person name="Blanchet N."/>
            <person name="Boniface M.C."/>
            <person name="Brunel D."/>
            <person name="Catrice O."/>
            <person name="Chaidir N."/>
            <person name="Claudel C."/>
            <person name="Donnadieu C."/>
            <person name="Faraut T."/>
            <person name="Fievet G."/>
            <person name="Helmstetter N."/>
            <person name="King M."/>
            <person name="Knapp S.J."/>
            <person name="Lai Z."/>
            <person name="Le Paslier M.C."/>
            <person name="Lippi Y."/>
            <person name="Lorenzon L."/>
            <person name="Mandel J.R."/>
            <person name="Marage G."/>
            <person name="Marchand G."/>
            <person name="Marquand E."/>
            <person name="Bret-Mestries E."/>
            <person name="Morien E."/>
            <person name="Nambeesan S."/>
            <person name="Nguyen T."/>
            <person name="Pegot-Espagnet P."/>
            <person name="Pouilly N."/>
            <person name="Raftis F."/>
            <person name="Sallet E."/>
            <person name="Schiex T."/>
            <person name="Thomas J."/>
            <person name="Vandecasteele C."/>
            <person name="Vares D."/>
            <person name="Vear F."/>
            <person name="Vautrin S."/>
            <person name="Crespi M."/>
            <person name="Mangin B."/>
            <person name="Burke J.M."/>
            <person name="Salse J."/>
            <person name="Munos S."/>
            <person name="Vincourt P."/>
            <person name="Rieseberg L.H."/>
            <person name="Langlade N.B."/>
        </authorList>
    </citation>
    <scope>NUCLEOTIDE SEQUENCE [LARGE SCALE GENOMIC DNA]</scope>
    <source>
        <strain evidence="3">cv. SF193</strain>
        <tissue evidence="1">Leaves</tissue>
    </source>
</reference>
<reference evidence="1" key="3">
    <citation type="submission" date="2020-06" db="EMBL/GenBank/DDBJ databases">
        <title>Helianthus annuus Genome sequencing and assembly Release 2.</title>
        <authorList>
            <person name="Gouzy J."/>
            <person name="Langlade N."/>
            <person name="Munos S."/>
        </authorList>
    </citation>
    <scope>NUCLEOTIDE SEQUENCE</scope>
    <source>
        <tissue evidence="1">Leaves</tissue>
    </source>
</reference>
<evidence type="ECO:0000313" key="3">
    <source>
        <dbReference type="Proteomes" id="UP000215914"/>
    </source>
</evidence>
<evidence type="ECO:0000313" key="1">
    <source>
        <dbReference type="EMBL" id="KAF5774103.1"/>
    </source>
</evidence>
<gene>
    <name evidence="2" type="ORF">HannXRQ_Chr13g0410691</name>
    <name evidence="1" type="ORF">HanXRQr2_Chr13g0596401</name>
</gene>
<dbReference type="Proteomes" id="UP000215914">
    <property type="component" value="Chromosome 13"/>
</dbReference>
<dbReference type="EMBL" id="CM007902">
    <property type="protein sequence ID" value="OTG02227.1"/>
    <property type="molecule type" value="Genomic_DNA"/>
</dbReference>
<sequence>MSETKQTTATAFVDFLHTHLRVSRTMLYLKLGEVEIRGAERLRTVMSIKEIDRSRGT</sequence>
<dbReference type="Gramene" id="mRNA:HanXRQr2_Chr13g0596401">
    <property type="protein sequence ID" value="mRNA:HanXRQr2_Chr13g0596401"/>
    <property type="gene ID" value="HanXRQr2_Chr13g0596401"/>
</dbReference>
<dbReference type="InParanoid" id="A0A251STM6"/>
<proteinExistence type="predicted"/>
<reference evidence="2" key="2">
    <citation type="submission" date="2017-02" db="EMBL/GenBank/DDBJ databases">
        <title>Sunflower complete genome.</title>
        <authorList>
            <person name="Langlade N."/>
            <person name="Munos S."/>
        </authorList>
    </citation>
    <scope>NUCLEOTIDE SEQUENCE [LARGE SCALE GENOMIC DNA]</scope>
    <source>
        <tissue evidence="2">Leaves</tissue>
    </source>
</reference>
<name>A0A251STM6_HELAN</name>
<evidence type="ECO:0000313" key="2">
    <source>
        <dbReference type="EMBL" id="OTG02227.1"/>
    </source>
</evidence>
<protein>
    <submittedName>
        <fullName evidence="2">Uncharacterized protein</fullName>
    </submittedName>
</protein>
<organism evidence="2 3">
    <name type="scientific">Helianthus annuus</name>
    <name type="common">Common sunflower</name>
    <dbReference type="NCBI Taxonomy" id="4232"/>
    <lineage>
        <taxon>Eukaryota</taxon>
        <taxon>Viridiplantae</taxon>
        <taxon>Streptophyta</taxon>
        <taxon>Embryophyta</taxon>
        <taxon>Tracheophyta</taxon>
        <taxon>Spermatophyta</taxon>
        <taxon>Magnoliopsida</taxon>
        <taxon>eudicotyledons</taxon>
        <taxon>Gunneridae</taxon>
        <taxon>Pentapetalae</taxon>
        <taxon>asterids</taxon>
        <taxon>campanulids</taxon>
        <taxon>Asterales</taxon>
        <taxon>Asteraceae</taxon>
        <taxon>Asteroideae</taxon>
        <taxon>Heliantheae alliance</taxon>
        <taxon>Heliantheae</taxon>
        <taxon>Helianthus</taxon>
    </lineage>
</organism>
<dbReference type="AlphaFoldDB" id="A0A251STM6"/>
<dbReference type="EMBL" id="MNCJ02000328">
    <property type="protein sequence ID" value="KAF5774103.1"/>
    <property type="molecule type" value="Genomic_DNA"/>
</dbReference>
<keyword evidence="3" id="KW-1185">Reference proteome</keyword>
<accession>A0A251STM6</accession>